<evidence type="ECO:0000313" key="2">
    <source>
        <dbReference type="Proteomes" id="UP001454036"/>
    </source>
</evidence>
<dbReference type="AlphaFoldDB" id="A0AAV3QSX3"/>
<keyword evidence="2" id="KW-1185">Reference proteome</keyword>
<dbReference type="SUPFAM" id="SSF53098">
    <property type="entry name" value="Ribonuclease H-like"/>
    <property type="match status" value="1"/>
</dbReference>
<gene>
    <name evidence="1" type="ORF">LIER_21335</name>
</gene>
<comment type="caution">
    <text evidence="1">The sequence shown here is derived from an EMBL/GenBank/DDBJ whole genome shotgun (WGS) entry which is preliminary data.</text>
</comment>
<dbReference type="Gene3D" id="3.30.420.10">
    <property type="entry name" value="Ribonuclease H-like superfamily/Ribonuclease H"/>
    <property type="match status" value="1"/>
</dbReference>
<dbReference type="InterPro" id="IPR036397">
    <property type="entry name" value="RNaseH_sf"/>
</dbReference>
<proteinExistence type="predicted"/>
<sequence>MKAVPKQPVAEMTPVLCAVPFAMWGIDLVGQFKKPTTKYKDGMVVVDYFSKWVEEIPIRNTTAEDIEDFI</sequence>
<organism evidence="1 2">
    <name type="scientific">Lithospermum erythrorhizon</name>
    <name type="common">Purple gromwell</name>
    <name type="synonym">Lithospermum officinale var. erythrorhizon</name>
    <dbReference type="NCBI Taxonomy" id="34254"/>
    <lineage>
        <taxon>Eukaryota</taxon>
        <taxon>Viridiplantae</taxon>
        <taxon>Streptophyta</taxon>
        <taxon>Embryophyta</taxon>
        <taxon>Tracheophyta</taxon>
        <taxon>Spermatophyta</taxon>
        <taxon>Magnoliopsida</taxon>
        <taxon>eudicotyledons</taxon>
        <taxon>Gunneridae</taxon>
        <taxon>Pentapetalae</taxon>
        <taxon>asterids</taxon>
        <taxon>lamiids</taxon>
        <taxon>Boraginales</taxon>
        <taxon>Boraginaceae</taxon>
        <taxon>Boraginoideae</taxon>
        <taxon>Lithospermeae</taxon>
        <taxon>Lithospermum</taxon>
    </lineage>
</organism>
<dbReference type="InterPro" id="IPR012337">
    <property type="entry name" value="RNaseH-like_sf"/>
</dbReference>
<reference evidence="1 2" key="1">
    <citation type="submission" date="2024-01" db="EMBL/GenBank/DDBJ databases">
        <title>The complete chloroplast genome sequence of Lithospermum erythrorhizon: insights into the phylogenetic relationship among Boraginaceae species and the maternal lineages of purple gromwells.</title>
        <authorList>
            <person name="Okada T."/>
            <person name="Watanabe K."/>
        </authorList>
    </citation>
    <scope>NUCLEOTIDE SEQUENCE [LARGE SCALE GENOMIC DNA]</scope>
</reference>
<name>A0AAV3QSX3_LITER</name>
<accession>A0AAV3QSX3</accession>
<dbReference type="Proteomes" id="UP001454036">
    <property type="component" value="Unassembled WGS sequence"/>
</dbReference>
<protein>
    <submittedName>
        <fullName evidence="1">Uncharacterized protein</fullName>
    </submittedName>
</protein>
<dbReference type="GO" id="GO:0003676">
    <property type="term" value="F:nucleic acid binding"/>
    <property type="evidence" value="ECO:0007669"/>
    <property type="project" value="InterPro"/>
</dbReference>
<dbReference type="EMBL" id="BAABME010005607">
    <property type="protein sequence ID" value="GAA0166101.1"/>
    <property type="molecule type" value="Genomic_DNA"/>
</dbReference>
<evidence type="ECO:0000313" key="1">
    <source>
        <dbReference type="EMBL" id="GAA0166101.1"/>
    </source>
</evidence>